<protein>
    <recommendedName>
        <fullName evidence="3">Cyanovirin-N domain-containing protein</fullName>
    </recommendedName>
</protein>
<evidence type="ECO:0000313" key="2">
    <source>
        <dbReference type="Proteomes" id="UP001428290"/>
    </source>
</evidence>
<dbReference type="RefSeq" id="WP_345722152.1">
    <property type="nucleotide sequence ID" value="NZ_BAABRU010000007.1"/>
</dbReference>
<dbReference type="Proteomes" id="UP001428290">
    <property type="component" value="Unassembled WGS sequence"/>
</dbReference>
<evidence type="ECO:0008006" key="3">
    <source>
        <dbReference type="Google" id="ProtNLM"/>
    </source>
</evidence>
<dbReference type="InterPro" id="IPR036673">
    <property type="entry name" value="Cyanovirin-N_sf"/>
</dbReference>
<reference evidence="1 2" key="1">
    <citation type="submission" date="2024-02" db="EMBL/GenBank/DDBJ databases">
        <title>Herpetosiphon gulosus NBRC 112829.</title>
        <authorList>
            <person name="Ichikawa N."/>
            <person name="Katano-Makiyama Y."/>
            <person name="Hidaka K."/>
        </authorList>
    </citation>
    <scope>NUCLEOTIDE SEQUENCE [LARGE SCALE GENOMIC DNA]</scope>
    <source>
        <strain evidence="1 2">NBRC 112829</strain>
    </source>
</reference>
<dbReference type="EMBL" id="BAABRU010000007">
    <property type="protein sequence ID" value="GAA5528539.1"/>
    <property type="molecule type" value="Genomic_DNA"/>
</dbReference>
<proteinExistence type="predicted"/>
<name>A0ABP9WZD5_9CHLR</name>
<evidence type="ECO:0000313" key="1">
    <source>
        <dbReference type="EMBL" id="GAA5528539.1"/>
    </source>
</evidence>
<dbReference type="Gene3D" id="2.30.60.10">
    <property type="entry name" value="Cyanovirin-N"/>
    <property type="match status" value="1"/>
</dbReference>
<comment type="caution">
    <text evidence="1">The sequence shown here is derived from an EMBL/GenBank/DDBJ whole genome shotgun (WGS) entry which is preliminary data.</text>
</comment>
<keyword evidence="2" id="KW-1185">Reference proteome</keyword>
<gene>
    <name evidence="1" type="ORF">Hgul01_02340</name>
</gene>
<organism evidence="1 2">
    <name type="scientific">Herpetosiphon gulosus</name>
    <dbReference type="NCBI Taxonomy" id="1973496"/>
    <lineage>
        <taxon>Bacteria</taxon>
        <taxon>Bacillati</taxon>
        <taxon>Chloroflexota</taxon>
        <taxon>Chloroflexia</taxon>
        <taxon>Herpetosiphonales</taxon>
        <taxon>Herpetosiphonaceae</taxon>
        <taxon>Herpetosiphon</taxon>
    </lineage>
</organism>
<accession>A0ABP9WZD5</accession>
<sequence length="140" mass="15130">MSVQEQAKEYVPAGSYQRTSQNINVTITALCQKNDGSWVQSPPLSYSANQAGTITDLANMNGVLTLFTDNPANHNVSDNLGPFVPAGSYQRTSQQVSVTLNAVCQKIDGQWVPSQPLNYTAEQAANANDIANRDGNLRLE</sequence>